<protein>
    <submittedName>
        <fullName evidence="2">Uncharacterized protein</fullName>
    </submittedName>
</protein>
<feature type="compositionally biased region" description="Acidic residues" evidence="1">
    <location>
        <begin position="309"/>
        <end position="336"/>
    </location>
</feature>
<reference evidence="2" key="1">
    <citation type="journal article" date="2019" name="bioRxiv">
        <title>The Genome of the Zebra Mussel, Dreissena polymorpha: A Resource for Invasive Species Research.</title>
        <authorList>
            <person name="McCartney M.A."/>
            <person name="Auch B."/>
            <person name="Kono T."/>
            <person name="Mallez S."/>
            <person name="Zhang Y."/>
            <person name="Obille A."/>
            <person name="Becker A."/>
            <person name="Abrahante J.E."/>
            <person name="Garbe J."/>
            <person name="Badalamenti J.P."/>
            <person name="Herman A."/>
            <person name="Mangelson H."/>
            <person name="Liachko I."/>
            <person name="Sullivan S."/>
            <person name="Sone E.D."/>
            <person name="Koren S."/>
            <person name="Silverstein K.A.T."/>
            <person name="Beckman K.B."/>
            <person name="Gohl D.M."/>
        </authorList>
    </citation>
    <scope>NUCLEOTIDE SEQUENCE</scope>
    <source>
        <strain evidence="2">Duluth1</strain>
        <tissue evidence="2">Whole animal</tissue>
    </source>
</reference>
<feature type="region of interest" description="Disordered" evidence="1">
    <location>
        <begin position="273"/>
        <end position="343"/>
    </location>
</feature>
<organism evidence="2 3">
    <name type="scientific">Dreissena polymorpha</name>
    <name type="common">Zebra mussel</name>
    <name type="synonym">Mytilus polymorpha</name>
    <dbReference type="NCBI Taxonomy" id="45954"/>
    <lineage>
        <taxon>Eukaryota</taxon>
        <taxon>Metazoa</taxon>
        <taxon>Spiralia</taxon>
        <taxon>Lophotrochozoa</taxon>
        <taxon>Mollusca</taxon>
        <taxon>Bivalvia</taxon>
        <taxon>Autobranchia</taxon>
        <taxon>Heteroconchia</taxon>
        <taxon>Euheterodonta</taxon>
        <taxon>Imparidentia</taxon>
        <taxon>Neoheterodontei</taxon>
        <taxon>Myida</taxon>
        <taxon>Dreissenoidea</taxon>
        <taxon>Dreissenidae</taxon>
        <taxon>Dreissena</taxon>
    </lineage>
</organism>
<dbReference type="Proteomes" id="UP000828390">
    <property type="component" value="Unassembled WGS sequence"/>
</dbReference>
<evidence type="ECO:0000256" key="1">
    <source>
        <dbReference type="SAM" id="MobiDB-lite"/>
    </source>
</evidence>
<feature type="region of interest" description="Disordered" evidence="1">
    <location>
        <begin position="181"/>
        <end position="203"/>
    </location>
</feature>
<feature type="region of interest" description="Disordered" evidence="1">
    <location>
        <begin position="96"/>
        <end position="135"/>
    </location>
</feature>
<accession>A0A9D3YZ95</accession>
<dbReference type="AlphaFoldDB" id="A0A9D3YZ95"/>
<feature type="compositionally biased region" description="Polar residues" evidence="1">
    <location>
        <begin position="102"/>
        <end position="129"/>
    </location>
</feature>
<dbReference type="EMBL" id="JAIWYP010000014">
    <property type="protein sequence ID" value="KAH3710055.1"/>
    <property type="molecule type" value="Genomic_DNA"/>
</dbReference>
<sequence>MLVQKMAGQVGNPLFSNSWGETLSAQKSALRWDIKRTMKNLCGKLLELGEQCFVVTVNPKNGYVGHMGTQLGSEFIEEHSQILYDFLGYCEDALADTEPSEDSSNSGTESDGEGQNTVPTMGTTETSPSPLHDSLKDILQEPDRDQLPLKLYISALSGHVGPKLQQRILGKSTKKNIDGTCSVEKVGSKPTGKMDKGDVKDDVEKLDDSWPNKTSTYVDTCIDKIEQLEDDSSFCKSTKASRNKDNDLLYVDLLSKGTQISDRSPSVEIKTEAEDEVMVQNERKQSKQTVRQTLKRSEISSQRKRKFDEDDLTETDEDGDENKEDEEEQSEMDDNDTDYKPGK</sequence>
<feature type="compositionally biased region" description="Basic and acidic residues" evidence="1">
    <location>
        <begin position="192"/>
        <end position="203"/>
    </location>
</feature>
<evidence type="ECO:0000313" key="3">
    <source>
        <dbReference type="Proteomes" id="UP000828390"/>
    </source>
</evidence>
<gene>
    <name evidence="2" type="ORF">DPMN_069521</name>
</gene>
<proteinExistence type="predicted"/>
<name>A0A9D3YZ95_DREPO</name>
<comment type="caution">
    <text evidence="2">The sequence shown here is derived from an EMBL/GenBank/DDBJ whole genome shotgun (WGS) entry which is preliminary data.</text>
</comment>
<evidence type="ECO:0000313" key="2">
    <source>
        <dbReference type="EMBL" id="KAH3710055.1"/>
    </source>
</evidence>
<keyword evidence="3" id="KW-1185">Reference proteome</keyword>
<reference evidence="2" key="2">
    <citation type="submission" date="2020-11" db="EMBL/GenBank/DDBJ databases">
        <authorList>
            <person name="McCartney M.A."/>
            <person name="Auch B."/>
            <person name="Kono T."/>
            <person name="Mallez S."/>
            <person name="Becker A."/>
            <person name="Gohl D.M."/>
            <person name="Silverstein K.A.T."/>
            <person name="Koren S."/>
            <person name="Bechman K.B."/>
            <person name="Herman A."/>
            <person name="Abrahante J.E."/>
            <person name="Garbe J."/>
        </authorList>
    </citation>
    <scope>NUCLEOTIDE SEQUENCE</scope>
    <source>
        <strain evidence="2">Duluth1</strain>
        <tissue evidence="2">Whole animal</tissue>
    </source>
</reference>